<name>A0A315XPY5_9EURY</name>
<evidence type="ECO:0000313" key="9">
    <source>
        <dbReference type="Proteomes" id="UP000251717"/>
    </source>
</evidence>
<evidence type="ECO:0000256" key="1">
    <source>
        <dbReference type="ARBA" id="ARBA00004651"/>
    </source>
</evidence>
<organism evidence="8 9">
    <name type="scientific">Methanobrevibacter thaueri</name>
    <dbReference type="NCBI Taxonomy" id="190975"/>
    <lineage>
        <taxon>Archaea</taxon>
        <taxon>Methanobacteriati</taxon>
        <taxon>Methanobacteriota</taxon>
        <taxon>Methanomada group</taxon>
        <taxon>Methanobacteria</taxon>
        <taxon>Methanobacteriales</taxon>
        <taxon>Methanobacteriaceae</taxon>
        <taxon>Methanobrevibacter</taxon>
    </lineage>
</organism>
<evidence type="ECO:0000256" key="6">
    <source>
        <dbReference type="SAM" id="Phobius"/>
    </source>
</evidence>
<keyword evidence="3 6" id="KW-0812">Transmembrane</keyword>
<evidence type="ECO:0000313" key="8">
    <source>
        <dbReference type="EMBL" id="PWB88073.1"/>
    </source>
</evidence>
<evidence type="ECO:0000256" key="3">
    <source>
        <dbReference type="ARBA" id="ARBA00022692"/>
    </source>
</evidence>
<feature type="transmembrane region" description="Helical" evidence="6">
    <location>
        <begin position="125"/>
        <end position="141"/>
    </location>
</feature>
<dbReference type="GO" id="GO:0005886">
    <property type="term" value="C:plasma membrane"/>
    <property type="evidence" value="ECO:0007669"/>
    <property type="project" value="UniProtKB-SubCell"/>
</dbReference>
<dbReference type="InterPro" id="IPR002656">
    <property type="entry name" value="Acyl_transf_3_dom"/>
</dbReference>
<feature type="transmembrane region" description="Helical" evidence="6">
    <location>
        <begin position="233"/>
        <end position="251"/>
    </location>
</feature>
<dbReference type="PANTHER" id="PTHR40074:SF2">
    <property type="entry name" value="O-ACETYLTRANSFERASE WECH"/>
    <property type="match status" value="1"/>
</dbReference>
<keyword evidence="9" id="KW-1185">Reference proteome</keyword>
<keyword evidence="8" id="KW-0012">Acyltransferase</keyword>
<feature type="transmembrane region" description="Helical" evidence="6">
    <location>
        <begin position="257"/>
        <end position="281"/>
    </location>
</feature>
<protein>
    <submittedName>
        <fullName evidence="8">Acyltransferase family protein</fullName>
    </submittedName>
</protein>
<feature type="transmembrane region" description="Helical" evidence="6">
    <location>
        <begin position="70"/>
        <end position="89"/>
    </location>
</feature>
<dbReference type="GO" id="GO:0009246">
    <property type="term" value="P:enterobacterial common antigen biosynthetic process"/>
    <property type="evidence" value="ECO:0007669"/>
    <property type="project" value="TreeGrafter"/>
</dbReference>
<accession>A0A315XPY5</accession>
<feature type="transmembrane region" description="Helical" evidence="6">
    <location>
        <begin position="190"/>
        <end position="213"/>
    </location>
</feature>
<keyword evidence="8" id="KW-0808">Transferase</keyword>
<dbReference type="PANTHER" id="PTHR40074">
    <property type="entry name" value="O-ACETYLTRANSFERASE WECH"/>
    <property type="match status" value="1"/>
</dbReference>
<evidence type="ECO:0000256" key="2">
    <source>
        <dbReference type="ARBA" id="ARBA00022475"/>
    </source>
</evidence>
<evidence type="ECO:0000256" key="4">
    <source>
        <dbReference type="ARBA" id="ARBA00022989"/>
    </source>
</evidence>
<gene>
    <name evidence="8" type="ORF">MBBTH_02170</name>
</gene>
<dbReference type="AlphaFoldDB" id="A0A315XPY5"/>
<dbReference type="Pfam" id="PF01757">
    <property type="entry name" value="Acyl_transf_3"/>
    <property type="match status" value="1"/>
</dbReference>
<evidence type="ECO:0000256" key="5">
    <source>
        <dbReference type="ARBA" id="ARBA00023136"/>
    </source>
</evidence>
<feature type="domain" description="Acyltransferase 3" evidence="7">
    <location>
        <begin position="5"/>
        <end position="276"/>
    </location>
</feature>
<keyword evidence="4 6" id="KW-1133">Transmembrane helix</keyword>
<feature type="transmembrane region" description="Helical" evidence="6">
    <location>
        <begin position="39"/>
        <end position="58"/>
    </location>
</feature>
<dbReference type="EMBL" id="MZGS01000014">
    <property type="protein sequence ID" value="PWB88073.1"/>
    <property type="molecule type" value="Genomic_DNA"/>
</dbReference>
<evidence type="ECO:0000259" key="7">
    <source>
        <dbReference type="Pfam" id="PF01757"/>
    </source>
</evidence>
<reference evidence="8 9" key="1">
    <citation type="submission" date="2017-03" db="EMBL/GenBank/DDBJ databases">
        <title>Genome sequence of Methanobrevibacter thaueri.</title>
        <authorList>
            <person name="Poehlein A."/>
            <person name="Seedorf H."/>
            <person name="Daniel R."/>
        </authorList>
    </citation>
    <scope>NUCLEOTIDE SEQUENCE [LARGE SCALE GENOMIC DNA]</scope>
    <source>
        <strain evidence="8 9">DSM 11995</strain>
    </source>
</reference>
<comment type="subcellular location">
    <subcellularLocation>
        <location evidence="1">Cell membrane</location>
        <topology evidence="1">Multi-pass membrane protein</topology>
    </subcellularLocation>
</comment>
<feature type="transmembrane region" description="Helical" evidence="6">
    <location>
        <begin position="101"/>
        <end position="119"/>
    </location>
</feature>
<sequence length="293" mass="33694">MFSEFARFGVPVFLMLSGALLLNRDIEIKSFLKRKVPRIAYPFLFYFIIFWLSSSLLNREFSYTIFTYNWYFWMILGVYLSVPIINKFIQQASESEIEYFLAIFVLAAIFYQITLIFGIEHYFDLNFFVAPIGYLVLGYYLSIKQFNIDSKKLIILMAVIFLTATFFKMLETGAVLPKNSILNYVATQTAIVGSWVDMSIFEILQAGSLFVLFKNLNLHIMDKVIVSISNVSYGMYLCNSLVMSFLIPIFTPIPSNGIEICAIIIVMILVVFVVSWILVTLISRIPVIGKYCT</sequence>
<feature type="transmembrane region" description="Helical" evidence="6">
    <location>
        <begin position="6"/>
        <end position="23"/>
    </location>
</feature>
<comment type="caution">
    <text evidence="8">The sequence shown here is derived from an EMBL/GenBank/DDBJ whole genome shotgun (WGS) entry which is preliminary data.</text>
</comment>
<proteinExistence type="predicted"/>
<keyword evidence="5 6" id="KW-0472">Membrane</keyword>
<dbReference type="Proteomes" id="UP000251717">
    <property type="component" value="Unassembled WGS sequence"/>
</dbReference>
<feature type="transmembrane region" description="Helical" evidence="6">
    <location>
        <begin position="153"/>
        <end position="170"/>
    </location>
</feature>
<keyword evidence="2" id="KW-1003">Cell membrane</keyword>
<dbReference type="GO" id="GO:0016413">
    <property type="term" value="F:O-acetyltransferase activity"/>
    <property type="evidence" value="ECO:0007669"/>
    <property type="project" value="TreeGrafter"/>
</dbReference>